<evidence type="ECO:0000313" key="3">
    <source>
        <dbReference type="Proteomes" id="UP000316079"/>
    </source>
</evidence>
<dbReference type="PANTHER" id="PTHR43243">
    <property type="entry name" value="INNER MEMBRANE TRANSPORTER YGJI-RELATED"/>
    <property type="match status" value="1"/>
</dbReference>
<dbReference type="GO" id="GO:0005886">
    <property type="term" value="C:plasma membrane"/>
    <property type="evidence" value="ECO:0007669"/>
    <property type="project" value="TreeGrafter"/>
</dbReference>
<dbReference type="EMBL" id="SRMA01008295">
    <property type="protein sequence ID" value="TRZ03443.1"/>
    <property type="molecule type" value="Genomic_DNA"/>
</dbReference>
<organism evidence="2 3">
    <name type="scientific">Danionella cerebrum</name>
    <dbReference type="NCBI Taxonomy" id="2873325"/>
    <lineage>
        <taxon>Eukaryota</taxon>
        <taxon>Metazoa</taxon>
        <taxon>Chordata</taxon>
        <taxon>Craniata</taxon>
        <taxon>Vertebrata</taxon>
        <taxon>Euteleostomi</taxon>
        <taxon>Actinopterygii</taxon>
        <taxon>Neopterygii</taxon>
        <taxon>Teleostei</taxon>
        <taxon>Ostariophysi</taxon>
        <taxon>Cypriniformes</taxon>
        <taxon>Danionidae</taxon>
        <taxon>Danioninae</taxon>
        <taxon>Danionella</taxon>
    </lineage>
</organism>
<name>A0A553RMM8_9TELE</name>
<accession>A0A553RMM8</accession>
<evidence type="ECO:0000313" key="2">
    <source>
        <dbReference type="EMBL" id="TRZ03443.1"/>
    </source>
</evidence>
<keyword evidence="1" id="KW-0813">Transport</keyword>
<sequence>MASCVSGCSPVMRFCQKLNRLKTLEDDVMATSLKRCLSTVDLALLGVGGMVGSGLYVLTGTVAKDTAGPA</sequence>
<gene>
    <name evidence="2" type="ORF">DNTS_035437</name>
</gene>
<protein>
    <recommendedName>
        <fullName evidence="4">Amino acid permease/ SLC12A domain-containing protein</fullName>
    </recommendedName>
</protein>
<dbReference type="STRING" id="623744.A0A553RMM8"/>
<reference evidence="2 3" key="1">
    <citation type="journal article" date="2019" name="Sci. Data">
        <title>Hybrid genome assembly and annotation of Danionella translucida.</title>
        <authorList>
            <person name="Kadobianskyi M."/>
            <person name="Schulze L."/>
            <person name="Schuelke M."/>
            <person name="Judkewitz B."/>
        </authorList>
    </citation>
    <scope>NUCLEOTIDE SEQUENCE [LARGE SCALE GENOMIC DNA]</scope>
    <source>
        <strain evidence="2 3">Bolton</strain>
    </source>
</reference>
<feature type="non-terminal residue" evidence="2">
    <location>
        <position position="70"/>
    </location>
</feature>
<dbReference type="OrthoDB" id="3900342at2759"/>
<evidence type="ECO:0008006" key="4">
    <source>
        <dbReference type="Google" id="ProtNLM"/>
    </source>
</evidence>
<proteinExistence type="predicted"/>
<keyword evidence="3" id="KW-1185">Reference proteome</keyword>
<comment type="caution">
    <text evidence="2">The sequence shown here is derived from an EMBL/GenBank/DDBJ whole genome shotgun (WGS) entry which is preliminary data.</text>
</comment>
<dbReference type="Gene3D" id="1.20.1740.10">
    <property type="entry name" value="Amino acid/polyamine transporter I"/>
    <property type="match status" value="1"/>
</dbReference>
<dbReference type="Proteomes" id="UP000316079">
    <property type="component" value="Unassembled WGS sequence"/>
</dbReference>
<dbReference type="GO" id="GO:0015171">
    <property type="term" value="F:amino acid transmembrane transporter activity"/>
    <property type="evidence" value="ECO:0007669"/>
    <property type="project" value="TreeGrafter"/>
</dbReference>
<dbReference type="PANTHER" id="PTHR43243:SF4">
    <property type="entry name" value="CATIONIC AMINO ACID TRANSPORTER 4"/>
    <property type="match status" value="1"/>
</dbReference>
<dbReference type="AlphaFoldDB" id="A0A553RMM8"/>
<evidence type="ECO:0000256" key="1">
    <source>
        <dbReference type="ARBA" id="ARBA00022448"/>
    </source>
</evidence>